<dbReference type="EMBL" id="LAZR01067508">
    <property type="protein sequence ID" value="KKK51438.1"/>
    <property type="molecule type" value="Genomic_DNA"/>
</dbReference>
<gene>
    <name evidence="1" type="ORF">LCGC14_3114950</name>
</gene>
<sequence length="71" mass="8524">MLVVKEIENSRKSALNKYKFPLAPCDVCETPFHKHFENQIICGKECRDAREEFKKIMRDIDYKLNSVYQRK</sequence>
<evidence type="ECO:0000313" key="1">
    <source>
        <dbReference type="EMBL" id="KKK51438.1"/>
    </source>
</evidence>
<dbReference type="AlphaFoldDB" id="A0A0F8W4E2"/>
<reference evidence="1" key="1">
    <citation type="journal article" date="2015" name="Nature">
        <title>Complex archaea that bridge the gap between prokaryotes and eukaryotes.</title>
        <authorList>
            <person name="Spang A."/>
            <person name="Saw J.H."/>
            <person name="Jorgensen S.L."/>
            <person name="Zaremba-Niedzwiedzka K."/>
            <person name="Martijn J."/>
            <person name="Lind A.E."/>
            <person name="van Eijk R."/>
            <person name="Schleper C."/>
            <person name="Guy L."/>
            <person name="Ettema T.J."/>
        </authorList>
    </citation>
    <scope>NUCLEOTIDE SEQUENCE</scope>
</reference>
<name>A0A0F8W4E2_9ZZZZ</name>
<protein>
    <submittedName>
        <fullName evidence="1">Uncharacterized protein</fullName>
    </submittedName>
</protein>
<comment type="caution">
    <text evidence="1">The sequence shown here is derived from an EMBL/GenBank/DDBJ whole genome shotgun (WGS) entry which is preliminary data.</text>
</comment>
<accession>A0A0F8W4E2</accession>
<organism evidence="1">
    <name type="scientific">marine sediment metagenome</name>
    <dbReference type="NCBI Taxonomy" id="412755"/>
    <lineage>
        <taxon>unclassified sequences</taxon>
        <taxon>metagenomes</taxon>
        <taxon>ecological metagenomes</taxon>
    </lineage>
</organism>
<proteinExistence type="predicted"/>